<dbReference type="OrthoDB" id="370421at2"/>
<dbReference type="RefSeq" id="WP_115991494.1">
    <property type="nucleotide sequence ID" value="NZ_QRDY01000002.1"/>
</dbReference>
<evidence type="ECO:0000259" key="5">
    <source>
        <dbReference type="PROSITE" id="PS51464"/>
    </source>
</evidence>
<dbReference type="PROSITE" id="PS51071">
    <property type="entry name" value="HTH_RPIR"/>
    <property type="match status" value="1"/>
</dbReference>
<dbReference type="Pfam" id="PF01380">
    <property type="entry name" value="SIS"/>
    <property type="match status" value="1"/>
</dbReference>
<sequence length="280" mass="31174">MEGGLVRLRAIVDHLTPSERKIALYILEHPERIVQASVAQLSEWSGGSTAAIIRLCKSMDVSGFQELKLKVAGDLHGTDTNYEYNEIRPHDSIQSIINSISSNYIQSIKDTVKILDVNLIEKAVEALLHANRIFFFGMGASNLIAIDAQYKFMRINKTSFSFADPHIQISSATTLKQDDVVVGISYSGETDFVVKCLKHARKSGSTTISITRLSDNTLSSYADIPIKMTSTEKEIRSGALSSRITQLNVIDILYLGVVSRNYEESIDYLQKSRKAVHEKE</sequence>
<dbReference type="AlphaFoldDB" id="A0A3D9ISG0"/>
<reference evidence="6 7" key="1">
    <citation type="submission" date="2018-07" db="EMBL/GenBank/DDBJ databases">
        <title>Genomic Encyclopedia of Type Strains, Phase III (KMG-III): the genomes of soil and plant-associated and newly described type strains.</title>
        <authorList>
            <person name="Whitman W."/>
        </authorList>
    </citation>
    <scope>NUCLEOTIDE SEQUENCE [LARGE SCALE GENOMIC DNA]</scope>
    <source>
        <strain evidence="6 7">CECT 8236</strain>
    </source>
</reference>
<dbReference type="SUPFAM" id="SSF46689">
    <property type="entry name" value="Homeodomain-like"/>
    <property type="match status" value="1"/>
</dbReference>
<gene>
    <name evidence="6" type="ORF">DFP95_102144</name>
</gene>
<dbReference type="Proteomes" id="UP000256869">
    <property type="component" value="Unassembled WGS sequence"/>
</dbReference>
<evidence type="ECO:0000256" key="3">
    <source>
        <dbReference type="ARBA" id="ARBA00023163"/>
    </source>
</evidence>
<dbReference type="PANTHER" id="PTHR30514">
    <property type="entry name" value="GLUCOKINASE"/>
    <property type="match status" value="1"/>
</dbReference>
<dbReference type="InterPro" id="IPR046348">
    <property type="entry name" value="SIS_dom_sf"/>
</dbReference>
<evidence type="ECO:0000313" key="7">
    <source>
        <dbReference type="Proteomes" id="UP000256869"/>
    </source>
</evidence>
<dbReference type="InterPro" id="IPR009057">
    <property type="entry name" value="Homeodomain-like_sf"/>
</dbReference>
<dbReference type="PANTHER" id="PTHR30514:SF10">
    <property type="entry name" value="MURR_RPIR FAMILY TRANSCRIPTIONAL REGULATOR"/>
    <property type="match status" value="1"/>
</dbReference>
<dbReference type="Gene3D" id="1.10.10.10">
    <property type="entry name" value="Winged helix-like DNA-binding domain superfamily/Winged helix DNA-binding domain"/>
    <property type="match status" value="1"/>
</dbReference>
<keyword evidence="7" id="KW-1185">Reference proteome</keyword>
<dbReference type="GO" id="GO:1901135">
    <property type="term" value="P:carbohydrate derivative metabolic process"/>
    <property type="evidence" value="ECO:0007669"/>
    <property type="project" value="InterPro"/>
</dbReference>
<dbReference type="GO" id="GO:0003677">
    <property type="term" value="F:DNA binding"/>
    <property type="evidence" value="ECO:0007669"/>
    <property type="project" value="UniProtKB-KW"/>
</dbReference>
<comment type="caution">
    <text evidence="6">The sequence shown here is derived from an EMBL/GenBank/DDBJ whole genome shotgun (WGS) entry which is preliminary data.</text>
</comment>
<dbReference type="CDD" id="cd05013">
    <property type="entry name" value="SIS_RpiR"/>
    <property type="match status" value="1"/>
</dbReference>
<keyword evidence="1" id="KW-0805">Transcription regulation</keyword>
<accession>A0A3D9ISG0</accession>
<name>A0A3D9ISG0_9BACL</name>
<evidence type="ECO:0000256" key="1">
    <source>
        <dbReference type="ARBA" id="ARBA00023015"/>
    </source>
</evidence>
<evidence type="ECO:0000259" key="4">
    <source>
        <dbReference type="PROSITE" id="PS51071"/>
    </source>
</evidence>
<dbReference type="InterPro" id="IPR036388">
    <property type="entry name" value="WH-like_DNA-bd_sf"/>
</dbReference>
<keyword evidence="2" id="KW-0238">DNA-binding</keyword>
<dbReference type="SUPFAM" id="SSF53697">
    <property type="entry name" value="SIS domain"/>
    <property type="match status" value="1"/>
</dbReference>
<dbReference type="PROSITE" id="PS51464">
    <property type="entry name" value="SIS"/>
    <property type="match status" value="1"/>
</dbReference>
<dbReference type="EMBL" id="QRDY01000002">
    <property type="protein sequence ID" value="RED64723.1"/>
    <property type="molecule type" value="Genomic_DNA"/>
</dbReference>
<evidence type="ECO:0000313" key="6">
    <source>
        <dbReference type="EMBL" id="RED64723.1"/>
    </source>
</evidence>
<feature type="domain" description="SIS" evidence="5">
    <location>
        <begin position="123"/>
        <end position="263"/>
    </location>
</feature>
<keyword evidence="3" id="KW-0804">Transcription</keyword>
<dbReference type="InterPro" id="IPR000281">
    <property type="entry name" value="HTH_RpiR"/>
</dbReference>
<dbReference type="InterPro" id="IPR035472">
    <property type="entry name" value="RpiR-like_SIS"/>
</dbReference>
<dbReference type="Pfam" id="PF01418">
    <property type="entry name" value="HTH_6"/>
    <property type="match status" value="1"/>
</dbReference>
<proteinExistence type="predicted"/>
<organism evidence="6 7">
    <name type="scientific">Cohnella lupini</name>
    <dbReference type="NCBI Taxonomy" id="1294267"/>
    <lineage>
        <taxon>Bacteria</taxon>
        <taxon>Bacillati</taxon>
        <taxon>Bacillota</taxon>
        <taxon>Bacilli</taxon>
        <taxon>Bacillales</taxon>
        <taxon>Paenibacillaceae</taxon>
        <taxon>Cohnella</taxon>
    </lineage>
</organism>
<dbReference type="Gene3D" id="3.40.50.10490">
    <property type="entry name" value="Glucose-6-phosphate isomerase like protein, domain 1"/>
    <property type="match status" value="1"/>
</dbReference>
<dbReference type="GO" id="GO:0097367">
    <property type="term" value="F:carbohydrate derivative binding"/>
    <property type="evidence" value="ECO:0007669"/>
    <property type="project" value="InterPro"/>
</dbReference>
<evidence type="ECO:0000256" key="2">
    <source>
        <dbReference type="ARBA" id="ARBA00023125"/>
    </source>
</evidence>
<protein>
    <submittedName>
        <fullName evidence="6">RpiR family transcriptional regulator</fullName>
    </submittedName>
</protein>
<dbReference type="InterPro" id="IPR001347">
    <property type="entry name" value="SIS_dom"/>
</dbReference>
<feature type="domain" description="HTH rpiR-type" evidence="4">
    <location>
        <begin position="2"/>
        <end position="78"/>
    </location>
</feature>
<dbReference type="InterPro" id="IPR047640">
    <property type="entry name" value="RpiR-like"/>
</dbReference>
<dbReference type="GO" id="GO:0003700">
    <property type="term" value="F:DNA-binding transcription factor activity"/>
    <property type="evidence" value="ECO:0007669"/>
    <property type="project" value="InterPro"/>
</dbReference>